<comment type="caution">
    <text evidence="1">The sequence shown here is derived from an EMBL/GenBank/DDBJ whole genome shotgun (WGS) entry which is preliminary data.</text>
</comment>
<gene>
    <name evidence="1" type="ORF">K488DRAFT_25528</name>
</gene>
<evidence type="ECO:0000313" key="2">
    <source>
        <dbReference type="Proteomes" id="UP000814128"/>
    </source>
</evidence>
<reference evidence="1" key="2">
    <citation type="journal article" date="2022" name="New Phytol.">
        <title>Evolutionary transition to the ectomycorrhizal habit in the genomes of a hyperdiverse lineage of mushroom-forming fungi.</title>
        <authorList>
            <person name="Looney B."/>
            <person name="Miyauchi S."/>
            <person name="Morin E."/>
            <person name="Drula E."/>
            <person name="Courty P.E."/>
            <person name="Kohler A."/>
            <person name="Kuo A."/>
            <person name="LaButti K."/>
            <person name="Pangilinan J."/>
            <person name="Lipzen A."/>
            <person name="Riley R."/>
            <person name="Andreopoulos W."/>
            <person name="He G."/>
            <person name="Johnson J."/>
            <person name="Nolan M."/>
            <person name="Tritt A."/>
            <person name="Barry K.W."/>
            <person name="Grigoriev I.V."/>
            <person name="Nagy L.G."/>
            <person name="Hibbett D."/>
            <person name="Henrissat B."/>
            <person name="Matheny P.B."/>
            <person name="Labbe J."/>
            <person name="Martin F.M."/>
        </authorList>
    </citation>
    <scope>NUCLEOTIDE SEQUENCE</scope>
    <source>
        <strain evidence="1">EC-137</strain>
    </source>
</reference>
<reference evidence="1" key="1">
    <citation type="submission" date="2021-02" db="EMBL/GenBank/DDBJ databases">
        <authorList>
            <consortium name="DOE Joint Genome Institute"/>
            <person name="Ahrendt S."/>
            <person name="Looney B.P."/>
            <person name="Miyauchi S."/>
            <person name="Morin E."/>
            <person name="Drula E."/>
            <person name="Courty P.E."/>
            <person name="Chicoki N."/>
            <person name="Fauchery L."/>
            <person name="Kohler A."/>
            <person name="Kuo A."/>
            <person name="Labutti K."/>
            <person name="Pangilinan J."/>
            <person name="Lipzen A."/>
            <person name="Riley R."/>
            <person name="Andreopoulos W."/>
            <person name="He G."/>
            <person name="Johnson J."/>
            <person name="Barry K.W."/>
            <person name="Grigoriev I.V."/>
            <person name="Nagy L."/>
            <person name="Hibbett D."/>
            <person name="Henrissat B."/>
            <person name="Matheny P.B."/>
            <person name="Labbe J."/>
            <person name="Martin F."/>
        </authorList>
    </citation>
    <scope>NUCLEOTIDE SEQUENCE</scope>
    <source>
        <strain evidence="1">EC-137</strain>
    </source>
</reference>
<evidence type="ECO:0000313" key="1">
    <source>
        <dbReference type="EMBL" id="KAI0036627.1"/>
    </source>
</evidence>
<proteinExistence type="predicted"/>
<protein>
    <submittedName>
        <fullName evidence="1">Uncharacterized protein</fullName>
    </submittedName>
</protein>
<name>A0ACB8QY91_9AGAM</name>
<organism evidence="1 2">
    <name type="scientific">Vararia minispora EC-137</name>
    <dbReference type="NCBI Taxonomy" id="1314806"/>
    <lineage>
        <taxon>Eukaryota</taxon>
        <taxon>Fungi</taxon>
        <taxon>Dikarya</taxon>
        <taxon>Basidiomycota</taxon>
        <taxon>Agaricomycotina</taxon>
        <taxon>Agaricomycetes</taxon>
        <taxon>Russulales</taxon>
        <taxon>Lachnocladiaceae</taxon>
        <taxon>Vararia</taxon>
    </lineage>
</organism>
<feature type="non-terminal residue" evidence="1">
    <location>
        <position position="98"/>
    </location>
</feature>
<dbReference type="EMBL" id="MU273469">
    <property type="protein sequence ID" value="KAI0036627.1"/>
    <property type="molecule type" value="Genomic_DNA"/>
</dbReference>
<accession>A0ACB8QY91</accession>
<keyword evidence="2" id="KW-1185">Reference proteome</keyword>
<feature type="non-terminal residue" evidence="1">
    <location>
        <position position="1"/>
    </location>
</feature>
<dbReference type="Proteomes" id="UP000814128">
    <property type="component" value="Unassembled WGS sequence"/>
</dbReference>
<sequence>AHNAKRFSTWNTYQGSEPVAFSNIRADFKTLLDQVFDLSARFTRARIDKVSSGFTRLLDTACDSCPGLFSDAIEASDCLHLLDGRRSVFSAWDRLRRL</sequence>